<dbReference type="PROSITE" id="PS50089">
    <property type="entry name" value="ZF_RING_2"/>
    <property type="match status" value="1"/>
</dbReference>
<sequence>MSSCNAPLVDTEKPYIDAMNKMTSTLCFSFNLLMITFVLLRHLYTVYPTFKQGMLNLLHLRRHVHELPKSVYIGSDKGIGLDCAVCISELEDGVEVRILPNCSHLFHVQCIDAWLQTHSTCPMCRRTSNNH</sequence>
<dbReference type="GO" id="GO:0016567">
    <property type="term" value="P:protein ubiquitination"/>
    <property type="evidence" value="ECO:0007669"/>
    <property type="project" value="InterPro"/>
</dbReference>
<evidence type="ECO:0000256" key="12">
    <source>
        <dbReference type="ARBA" id="ARBA00023136"/>
    </source>
</evidence>
<comment type="caution">
    <text evidence="16">The sequence shown here is derived from an EMBL/GenBank/DDBJ whole genome shotgun (WGS) entry which is preliminary data.</text>
</comment>
<gene>
    <name evidence="16" type="ORF">ZOSMA_95G00390</name>
</gene>
<evidence type="ECO:0000259" key="15">
    <source>
        <dbReference type="PROSITE" id="PS50089"/>
    </source>
</evidence>
<name>A0A0K9NI57_ZOSMR</name>
<dbReference type="GO" id="GO:0061630">
    <property type="term" value="F:ubiquitin protein ligase activity"/>
    <property type="evidence" value="ECO:0007669"/>
    <property type="project" value="UniProtKB-EC"/>
</dbReference>
<evidence type="ECO:0000313" key="16">
    <source>
        <dbReference type="EMBL" id="KMZ56444.1"/>
    </source>
</evidence>
<dbReference type="InterPro" id="IPR044600">
    <property type="entry name" value="ATL1/ATL16-like"/>
</dbReference>
<keyword evidence="10" id="KW-0862">Zinc</keyword>
<keyword evidence="11 14" id="KW-1133">Transmembrane helix</keyword>
<evidence type="ECO:0000256" key="7">
    <source>
        <dbReference type="ARBA" id="ARBA00022723"/>
    </source>
</evidence>
<dbReference type="PANTHER" id="PTHR46913:SF1">
    <property type="entry name" value="RING-H2 FINGER PROTEIN ATL16"/>
    <property type="match status" value="1"/>
</dbReference>
<dbReference type="Proteomes" id="UP000036987">
    <property type="component" value="Unassembled WGS sequence"/>
</dbReference>
<keyword evidence="17" id="KW-1185">Reference proteome</keyword>
<dbReference type="GO" id="GO:0008270">
    <property type="term" value="F:zinc ion binding"/>
    <property type="evidence" value="ECO:0007669"/>
    <property type="project" value="UniProtKB-KW"/>
</dbReference>
<dbReference type="InterPro" id="IPR001841">
    <property type="entry name" value="Znf_RING"/>
</dbReference>
<dbReference type="Gene3D" id="3.30.40.10">
    <property type="entry name" value="Zinc/RING finger domain, C3HC4 (zinc finger)"/>
    <property type="match status" value="1"/>
</dbReference>
<keyword evidence="9" id="KW-0833">Ubl conjugation pathway</keyword>
<feature type="domain" description="RING-type" evidence="15">
    <location>
        <begin position="83"/>
        <end position="125"/>
    </location>
</feature>
<dbReference type="AlphaFoldDB" id="A0A0K9NI57"/>
<evidence type="ECO:0000256" key="8">
    <source>
        <dbReference type="ARBA" id="ARBA00022771"/>
    </source>
</evidence>
<evidence type="ECO:0000256" key="1">
    <source>
        <dbReference type="ARBA" id="ARBA00000900"/>
    </source>
</evidence>
<evidence type="ECO:0000256" key="11">
    <source>
        <dbReference type="ARBA" id="ARBA00022989"/>
    </source>
</evidence>
<dbReference type="SUPFAM" id="SSF57850">
    <property type="entry name" value="RING/U-box"/>
    <property type="match status" value="1"/>
</dbReference>
<comment type="pathway">
    <text evidence="3">Protein modification; protein ubiquitination.</text>
</comment>
<evidence type="ECO:0000256" key="5">
    <source>
        <dbReference type="ARBA" id="ARBA00022679"/>
    </source>
</evidence>
<evidence type="ECO:0000256" key="4">
    <source>
        <dbReference type="ARBA" id="ARBA00012483"/>
    </source>
</evidence>
<evidence type="ECO:0000256" key="13">
    <source>
        <dbReference type="PROSITE-ProRule" id="PRU00175"/>
    </source>
</evidence>
<protein>
    <recommendedName>
        <fullName evidence="4">RING-type E3 ubiquitin transferase</fullName>
        <ecNumber evidence="4">2.3.2.27</ecNumber>
    </recommendedName>
</protein>
<dbReference type="InterPro" id="IPR013083">
    <property type="entry name" value="Znf_RING/FYVE/PHD"/>
</dbReference>
<dbReference type="GO" id="GO:0016020">
    <property type="term" value="C:membrane"/>
    <property type="evidence" value="ECO:0007669"/>
    <property type="project" value="UniProtKB-SubCell"/>
</dbReference>
<dbReference type="STRING" id="29655.A0A0K9NI57"/>
<evidence type="ECO:0000256" key="14">
    <source>
        <dbReference type="SAM" id="Phobius"/>
    </source>
</evidence>
<reference evidence="17" key="1">
    <citation type="journal article" date="2016" name="Nature">
        <title>The genome of the seagrass Zostera marina reveals angiosperm adaptation to the sea.</title>
        <authorList>
            <person name="Olsen J.L."/>
            <person name="Rouze P."/>
            <person name="Verhelst B."/>
            <person name="Lin Y.-C."/>
            <person name="Bayer T."/>
            <person name="Collen J."/>
            <person name="Dattolo E."/>
            <person name="De Paoli E."/>
            <person name="Dittami S."/>
            <person name="Maumus F."/>
            <person name="Michel G."/>
            <person name="Kersting A."/>
            <person name="Lauritano C."/>
            <person name="Lohaus R."/>
            <person name="Toepel M."/>
            <person name="Tonon T."/>
            <person name="Vanneste K."/>
            <person name="Amirebrahimi M."/>
            <person name="Brakel J."/>
            <person name="Bostroem C."/>
            <person name="Chovatia M."/>
            <person name="Grimwood J."/>
            <person name="Jenkins J.W."/>
            <person name="Jueterbock A."/>
            <person name="Mraz A."/>
            <person name="Stam W.T."/>
            <person name="Tice H."/>
            <person name="Bornberg-Bauer E."/>
            <person name="Green P.J."/>
            <person name="Pearson G.A."/>
            <person name="Procaccini G."/>
            <person name="Duarte C.M."/>
            <person name="Schmutz J."/>
            <person name="Reusch T.B.H."/>
            <person name="Van de Peer Y."/>
        </authorList>
    </citation>
    <scope>NUCLEOTIDE SEQUENCE [LARGE SCALE GENOMIC DNA]</scope>
    <source>
        <strain evidence="17">cv. Finnish</strain>
    </source>
</reference>
<dbReference type="EMBL" id="LFYR01002184">
    <property type="protein sequence ID" value="KMZ56444.1"/>
    <property type="molecule type" value="Genomic_DNA"/>
</dbReference>
<keyword evidence="5" id="KW-0808">Transferase</keyword>
<evidence type="ECO:0000313" key="17">
    <source>
        <dbReference type="Proteomes" id="UP000036987"/>
    </source>
</evidence>
<accession>A0A0K9NI57</accession>
<comment type="catalytic activity">
    <reaction evidence="1">
        <text>S-ubiquitinyl-[E2 ubiquitin-conjugating enzyme]-L-cysteine + [acceptor protein]-L-lysine = [E2 ubiquitin-conjugating enzyme]-L-cysteine + N(6)-ubiquitinyl-[acceptor protein]-L-lysine.</text>
        <dbReference type="EC" id="2.3.2.27"/>
    </reaction>
</comment>
<organism evidence="16 17">
    <name type="scientific">Zostera marina</name>
    <name type="common">Eelgrass</name>
    <dbReference type="NCBI Taxonomy" id="29655"/>
    <lineage>
        <taxon>Eukaryota</taxon>
        <taxon>Viridiplantae</taxon>
        <taxon>Streptophyta</taxon>
        <taxon>Embryophyta</taxon>
        <taxon>Tracheophyta</taxon>
        <taxon>Spermatophyta</taxon>
        <taxon>Magnoliopsida</taxon>
        <taxon>Liliopsida</taxon>
        <taxon>Zosteraceae</taxon>
        <taxon>Zostera</taxon>
    </lineage>
</organism>
<dbReference type="SMART" id="SM00184">
    <property type="entry name" value="RING"/>
    <property type="match status" value="1"/>
</dbReference>
<comment type="subcellular location">
    <subcellularLocation>
        <location evidence="2">Membrane</location>
        <topology evidence="2">Single-pass membrane protein</topology>
    </subcellularLocation>
</comment>
<keyword evidence="7" id="KW-0479">Metal-binding</keyword>
<evidence type="ECO:0000256" key="6">
    <source>
        <dbReference type="ARBA" id="ARBA00022692"/>
    </source>
</evidence>
<dbReference type="EC" id="2.3.2.27" evidence="4"/>
<dbReference type="OrthoDB" id="8062037at2759"/>
<evidence type="ECO:0000256" key="3">
    <source>
        <dbReference type="ARBA" id="ARBA00004906"/>
    </source>
</evidence>
<feature type="transmembrane region" description="Helical" evidence="14">
    <location>
        <begin position="22"/>
        <end position="44"/>
    </location>
</feature>
<keyword evidence="8 13" id="KW-0863">Zinc-finger</keyword>
<proteinExistence type="predicted"/>
<keyword evidence="12 14" id="KW-0472">Membrane</keyword>
<keyword evidence="6 14" id="KW-0812">Transmembrane</keyword>
<evidence type="ECO:0000256" key="2">
    <source>
        <dbReference type="ARBA" id="ARBA00004167"/>
    </source>
</evidence>
<dbReference type="PANTHER" id="PTHR46913">
    <property type="entry name" value="RING-H2 FINGER PROTEIN ATL16"/>
    <property type="match status" value="1"/>
</dbReference>
<evidence type="ECO:0000256" key="10">
    <source>
        <dbReference type="ARBA" id="ARBA00022833"/>
    </source>
</evidence>
<evidence type="ECO:0000256" key="9">
    <source>
        <dbReference type="ARBA" id="ARBA00022786"/>
    </source>
</evidence>
<dbReference type="Pfam" id="PF13639">
    <property type="entry name" value="zf-RING_2"/>
    <property type="match status" value="1"/>
</dbReference>
<dbReference type="CDD" id="cd16461">
    <property type="entry name" value="RING-H2_EL5-like"/>
    <property type="match status" value="1"/>
</dbReference>